<accession>A0A5B0PF95</accession>
<evidence type="ECO:0000313" key="4">
    <source>
        <dbReference type="Proteomes" id="UP000325313"/>
    </source>
</evidence>
<dbReference type="EMBL" id="VSWC01000054">
    <property type="protein sequence ID" value="KAA1099753.1"/>
    <property type="molecule type" value="Genomic_DNA"/>
</dbReference>
<dbReference type="Proteomes" id="UP000325313">
    <property type="component" value="Unassembled WGS sequence"/>
</dbReference>
<comment type="caution">
    <text evidence="2">The sequence shown here is derived from an EMBL/GenBank/DDBJ whole genome shotgun (WGS) entry which is preliminary data.</text>
</comment>
<evidence type="ECO:0000313" key="1">
    <source>
        <dbReference type="EMBL" id="KAA1095417.1"/>
    </source>
</evidence>
<proteinExistence type="predicted"/>
<dbReference type="EMBL" id="VDEP01000372">
    <property type="protein sequence ID" value="KAA1095417.1"/>
    <property type="molecule type" value="Genomic_DNA"/>
</dbReference>
<dbReference type="AlphaFoldDB" id="A0A5B0PF95"/>
<evidence type="ECO:0000313" key="2">
    <source>
        <dbReference type="EMBL" id="KAA1099753.1"/>
    </source>
</evidence>
<protein>
    <submittedName>
        <fullName evidence="2">Uncharacterized protein</fullName>
    </submittedName>
</protein>
<keyword evidence="3" id="KW-1185">Reference proteome</keyword>
<gene>
    <name evidence="2" type="ORF">PGT21_019469</name>
    <name evidence="1" type="ORF">PGTUg99_030303</name>
</gene>
<name>A0A5B0PF95_PUCGR</name>
<sequence length="71" mass="8089">MWAITTAIGTQHAPTYPRPSGVEFDGHWPKLDPDQILPQAGFPREVGLLRILFKMLFSGLRISLREDHFKS</sequence>
<reference evidence="3 4" key="1">
    <citation type="submission" date="2019-05" db="EMBL/GenBank/DDBJ databases">
        <title>Emergence of the Ug99 lineage of the wheat stem rust pathogen through somatic hybridization.</title>
        <authorList>
            <person name="Li F."/>
            <person name="Upadhyaya N.M."/>
            <person name="Sperschneider J."/>
            <person name="Matny O."/>
            <person name="Nguyen-Phuc H."/>
            <person name="Mago R."/>
            <person name="Raley C."/>
            <person name="Miller M.E."/>
            <person name="Silverstein K.A.T."/>
            <person name="Henningsen E."/>
            <person name="Hirsch C.D."/>
            <person name="Visser B."/>
            <person name="Pretorius Z.A."/>
            <person name="Steffenson B.J."/>
            <person name="Schwessinger B."/>
            <person name="Dodds P.N."/>
            <person name="Figueroa M."/>
        </authorList>
    </citation>
    <scope>NUCLEOTIDE SEQUENCE [LARGE SCALE GENOMIC DNA]</scope>
    <source>
        <strain evidence="2">21-0</strain>
        <strain evidence="1 4">Ug99</strain>
    </source>
</reference>
<dbReference type="Proteomes" id="UP000324748">
    <property type="component" value="Unassembled WGS sequence"/>
</dbReference>
<evidence type="ECO:0000313" key="3">
    <source>
        <dbReference type="Proteomes" id="UP000324748"/>
    </source>
</evidence>
<organism evidence="2 3">
    <name type="scientific">Puccinia graminis f. sp. tritici</name>
    <dbReference type="NCBI Taxonomy" id="56615"/>
    <lineage>
        <taxon>Eukaryota</taxon>
        <taxon>Fungi</taxon>
        <taxon>Dikarya</taxon>
        <taxon>Basidiomycota</taxon>
        <taxon>Pucciniomycotina</taxon>
        <taxon>Pucciniomycetes</taxon>
        <taxon>Pucciniales</taxon>
        <taxon>Pucciniaceae</taxon>
        <taxon>Puccinia</taxon>
    </lineage>
</organism>